<dbReference type="InterPro" id="IPR020080">
    <property type="entry name" value="OM_adhesin/peptidase_omptin"/>
</dbReference>
<dbReference type="Pfam" id="PF01278">
    <property type="entry name" value="Omptin"/>
    <property type="match status" value="1"/>
</dbReference>
<accession>A0ABW8D9W4</accession>
<protein>
    <submittedName>
        <fullName evidence="2">Omptin family outer membrane protease</fullName>
        <ecNumber evidence="2">3.4.23.49</ecNumber>
    </submittedName>
</protein>
<reference evidence="2 3" key="1">
    <citation type="submission" date="2024-08" db="EMBL/GenBank/DDBJ databases">
        <title>Draft Genome Sequence of Legionella lytica strain DSB2004, Isolated From a Fire Sprinkler System.</title>
        <authorList>
            <person name="Everhart A.D."/>
            <person name="Kidane D.T."/>
            <person name="Farone A.L."/>
            <person name="Farone M.B."/>
        </authorList>
    </citation>
    <scope>NUCLEOTIDE SEQUENCE [LARGE SCALE GENOMIC DNA]</scope>
    <source>
        <strain evidence="2 3">DSB2004</strain>
    </source>
</reference>
<dbReference type="RefSeq" id="WP_400187805.1">
    <property type="nucleotide sequence ID" value="NZ_JBGORX010000003.1"/>
</dbReference>
<evidence type="ECO:0000256" key="1">
    <source>
        <dbReference type="SAM" id="SignalP"/>
    </source>
</evidence>
<keyword evidence="3" id="KW-1185">Reference proteome</keyword>
<proteinExistence type="predicted"/>
<feature type="signal peptide" evidence="1">
    <location>
        <begin position="1"/>
        <end position="22"/>
    </location>
</feature>
<keyword evidence="2" id="KW-0378">Hydrolase</keyword>
<dbReference type="GO" id="GO:0004190">
    <property type="term" value="F:aspartic-type endopeptidase activity"/>
    <property type="evidence" value="ECO:0007669"/>
    <property type="project" value="UniProtKB-EC"/>
</dbReference>
<evidence type="ECO:0000313" key="3">
    <source>
        <dbReference type="Proteomes" id="UP001615550"/>
    </source>
</evidence>
<gene>
    <name evidence="2" type="ORF">ACD661_10475</name>
</gene>
<dbReference type="EC" id="3.4.23.49" evidence="2"/>
<keyword evidence="2" id="KW-0645">Protease</keyword>
<sequence>MKSKWSKLTLTTLTIATSTTYAASTSLSDRLSVNASIGYLAGKSQEFVYENEGAEKLSQLNWKINGAAVIKGEGNYKLLPWLDFNAQGWITLARGDAVMDDYDWLNPFEKHWSDWSHSKDTDLRQANEFDFNLRARFFKLSSVQFAAMVGYQRTLFSFLAKGGCYIYNDGADVGCFPEGEKGIGYKQTFSTPYIGILGNYRMNAYELNALFKYSSWVTAKDVDQHYMRDLTFHDGGHNFEFYNVTVNAGYYVRPQIKLFAEGAFSYVPNKVAGMNMRDNTTREEAYIPASAGLNNKNMVLSVGVQYKGMEG</sequence>
<dbReference type="Proteomes" id="UP001615550">
    <property type="component" value="Unassembled WGS sequence"/>
</dbReference>
<dbReference type="Gene3D" id="2.40.128.90">
    <property type="entry name" value="OMPT-like"/>
    <property type="match status" value="1"/>
</dbReference>
<dbReference type="SUPFAM" id="SSF69917">
    <property type="entry name" value="OMPT-like"/>
    <property type="match status" value="1"/>
</dbReference>
<dbReference type="InterPro" id="IPR053724">
    <property type="entry name" value="OMP_A26_sf"/>
</dbReference>
<name>A0ABW8D9W4_9GAMM</name>
<organism evidence="2 3">
    <name type="scientific">Legionella lytica</name>
    <dbReference type="NCBI Taxonomy" id="96232"/>
    <lineage>
        <taxon>Bacteria</taxon>
        <taxon>Pseudomonadati</taxon>
        <taxon>Pseudomonadota</taxon>
        <taxon>Gammaproteobacteria</taxon>
        <taxon>Legionellales</taxon>
        <taxon>Legionellaceae</taxon>
        <taxon>Legionella</taxon>
    </lineage>
</organism>
<keyword evidence="1" id="KW-0732">Signal</keyword>
<dbReference type="EMBL" id="JBGORX010000003">
    <property type="protein sequence ID" value="MFJ1268982.1"/>
    <property type="molecule type" value="Genomic_DNA"/>
</dbReference>
<comment type="caution">
    <text evidence="2">The sequence shown here is derived from an EMBL/GenBank/DDBJ whole genome shotgun (WGS) entry which is preliminary data.</text>
</comment>
<dbReference type="PRINTS" id="PR00482">
    <property type="entry name" value="OMPTIN"/>
</dbReference>
<dbReference type="PIRSF" id="PIRSF001522">
    <property type="entry name" value="Peptidase_A26"/>
    <property type="match status" value="1"/>
</dbReference>
<dbReference type="GO" id="GO:0006508">
    <property type="term" value="P:proteolysis"/>
    <property type="evidence" value="ECO:0007669"/>
    <property type="project" value="UniProtKB-KW"/>
</dbReference>
<feature type="chain" id="PRO_5045656235" evidence="1">
    <location>
        <begin position="23"/>
        <end position="311"/>
    </location>
</feature>
<dbReference type="InterPro" id="IPR000036">
    <property type="entry name" value="Peptidase_A26_omptin"/>
</dbReference>
<evidence type="ECO:0000313" key="2">
    <source>
        <dbReference type="EMBL" id="MFJ1268982.1"/>
    </source>
</evidence>